<evidence type="ECO:0000259" key="7">
    <source>
        <dbReference type="Pfam" id="PF10484"/>
    </source>
</evidence>
<keyword evidence="4" id="KW-0496">Mitochondrion</keyword>
<dbReference type="CDD" id="cd23701">
    <property type="entry name" value="At1g26750"/>
    <property type="match status" value="1"/>
</dbReference>
<dbReference type="GO" id="GO:0005739">
    <property type="term" value="C:mitochondrion"/>
    <property type="evidence" value="ECO:0007669"/>
    <property type="project" value="InterPro"/>
</dbReference>
<gene>
    <name evidence="8" type="ORF">HCN44_001308</name>
</gene>
<dbReference type="GO" id="GO:0003735">
    <property type="term" value="F:structural constituent of ribosome"/>
    <property type="evidence" value="ECO:0007669"/>
    <property type="project" value="InterPro"/>
</dbReference>
<dbReference type="OrthoDB" id="10012356at2759"/>
<dbReference type="GO" id="GO:0006412">
    <property type="term" value="P:translation"/>
    <property type="evidence" value="ECO:0007669"/>
    <property type="project" value="InterPro"/>
</dbReference>
<comment type="caution">
    <text evidence="8">The sequence shown here is derived from an EMBL/GenBank/DDBJ whole genome shotgun (WGS) entry which is preliminary data.</text>
</comment>
<sequence length="69" mass="7996">MSQSRLEKIGTVFSRVTLLVKGGAMKPDDKPLWYDIYKAFPPKLEPRFDRPAPNIAIKDIFYQEDIIRA</sequence>
<evidence type="ECO:0000256" key="2">
    <source>
        <dbReference type="ARBA" id="ARBA00009864"/>
    </source>
</evidence>
<feature type="domain" description="Small ribosomal subunit protein mS23 conserved" evidence="7">
    <location>
        <begin position="3"/>
        <end position="69"/>
    </location>
</feature>
<comment type="similarity">
    <text evidence="2">Belongs to the mitochondrion-specific ribosomal protein mS23 family.</text>
</comment>
<dbReference type="InterPro" id="IPR023611">
    <property type="entry name" value="mS23_dom_met"/>
</dbReference>
<dbReference type="PANTHER" id="PTHR15925">
    <property type="entry name" value="MITOCHONDRIAL RIBOSOMAL PROTEIN S23"/>
    <property type="match status" value="1"/>
</dbReference>
<evidence type="ECO:0000313" key="9">
    <source>
        <dbReference type="Proteomes" id="UP000639338"/>
    </source>
</evidence>
<evidence type="ECO:0000256" key="1">
    <source>
        <dbReference type="ARBA" id="ARBA00004173"/>
    </source>
</evidence>
<reference evidence="8 9" key="1">
    <citation type="submission" date="2020-08" db="EMBL/GenBank/DDBJ databases">
        <title>Aphidius gifuensis genome sequencing and assembly.</title>
        <authorList>
            <person name="Du Z."/>
        </authorList>
    </citation>
    <scope>NUCLEOTIDE SEQUENCE [LARGE SCALE GENOMIC DNA]</scope>
    <source>
        <strain evidence="8">YNYX2018</strain>
        <tissue evidence="8">Adults</tissue>
    </source>
</reference>
<keyword evidence="9" id="KW-1185">Reference proteome</keyword>
<keyword evidence="5" id="KW-0687">Ribonucleoprotein</keyword>
<organism evidence="8 9">
    <name type="scientific">Aphidius gifuensis</name>
    <name type="common">Parasitoid wasp</name>
    <dbReference type="NCBI Taxonomy" id="684658"/>
    <lineage>
        <taxon>Eukaryota</taxon>
        <taxon>Metazoa</taxon>
        <taxon>Ecdysozoa</taxon>
        <taxon>Arthropoda</taxon>
        <taxon>Hexapoda</taxon>
        <taxon>Insecta</taxon>
        <taxon>Pterygota</taxon>
        <taxon>Neoptera</taxon>
        <taxon>Endopterygota</taxon>
        <taxon>Hymenoptera</taxon>
        <taxon>Apocrita</taxon>
        <taxon>Ichneumonoidea</taxon>
        <taxon>Braconidae</taxon>
        <taxon>Aphidiinae</taxon>
        <taxon>Aphidius</taxon>
    </lineage>
</organism>
<dbReference type="InterPro" id="IPR059242">
    <property type="entry name" value="mS23_dom"/>
</dbReference>
<evidence type="ECO:0000313" key="8">
    <source>
        <dbReference type="EMBL" id="KAF7988735.1"/>
    </source>
</evidence>
<dbReference type="Pfam" id="PF10484">
    <property type="entry name" value="MRP-S23"/>
    <property type="match status" value="1"/>
</dbReference>
<protein>
    <recommendedName>
        <fullName evidence="6">Small ribosomal subunit protein mS23</fullName>
    </recommendedName>
</protein>
<evidence type="ECO:0000256" key="4">
    <source>
        <dbReference type="ARBA" id="ARBA00023128"/>
    </source>
</evidence>
<dbReference type="PANTHER" id="PTHR15925:SF2">
    <property type="entry name" value="SMALL RIBOSOMAL SUBUNIT PROTEIN MS23"/>
    <property type="match status" value="1"/>
</dbReference>
<accession>A0A834XP07</accession>
<dbReference type="Proteomes" id="UP000639338">
    <property type="component" value="Unassembled WGS sequence"/>
</dbReference>
<evidence type="ECO:0000256" key="5">
    <source>
        <dbReference type="ARBA" id="ARBA00023274"/>
    </source>
</evidence>
<dbReference type="EMBL" id="JACMRX010000005">
    <property type="protein sequence ID" value="KAF7988735.1"/>
    <property type="molecule type" value="Genomic_DNA"/>
</dbReference>
<keyword evidence="3" id="KW-0689">Ribosomal protein</keyword>
<name>A0A834XP07_APHGI</name>
<evidence type="ECO:0000256" key="6">
    <source>
        <dbReference type="ARBA" id="ARBA00035137"/>
    </source>
</evidence>
<dbReference type="GO" id="GO:0005840">
    <property type="term" value="C:ribosome"/>
    <property type="evidence" value="ECO:0007669"/>
    <property type="project" value="InterPro"/>
</dbReference>
<proteinExistence type="inferred from homology"/>
<evidence type="ECO:0000256" key="3">
    <source>
        <dbReference type="ARBA" id="ARBA00022980"/>
    </source>
</evidence>
<dbReference type="AlphaFoldDB" id="A0A834XP07"/>
<comment type="subcellular location">
    <subcellularLocation>
        <location evidence="1">Mitochondrion</location>
    </subcellularLocation>
</comment>
<dbReference type="InterPro" id="IPR019520">
    <property type="entry name" value="Ribosomal_mS23_met"/>
</dbReference>